<feature type="transmembrane region" description="Helical" evidence="1">
    <location>
        <begin position="159"/>
        <end position="177"/>
    </location>
</feature>
<dbReference type="Pfam" id="PF14093">
    <property type="entry name" value="DUF4271"/>
    <property type="match status" value="1"/>
</dbReference>
<dbReference type="RefSeq" id="WP_133535388.1">
    <property type="nucleotide sequence ID" value="NZ_SNYH01000002.1"/>
</dbReference>
<dbReference type="Proteomes" id="UP000295390">
    <property type="component" value="Unassembled WGS sequence"/>
</dbReference>
<evidence type="ECO:0000313" key="3">
    <source>
        <dbReference type="Proteomes" id="UP000295390"/>
    </source>
</evidence>
<feature type="transmembrane region" description="Helical" evidence="1">
    <location>
        <begin position="63"/>
        <end position="83"/>
    </location>
</feature>
<keyword evidence="1" id="KW-0472">Membrane</keyword>
<accession>A0A4R6TF76</accession>
<dbReference type="InterPro" id="IPR025367">
    <property type="entry name" value="DUF4271"/>
</dbReference>
<keyword evidence="1" id="KW-1133">Transmembrane helix</keyword>
<evidence type="ECO:0000256" key="1">
    <source>
        <dbReference type="SAM" id="Phobius"/>
    </source>
</evidence>
<organism evidence="2 3">
    <name type="scientific">Tenacibaculum caenipelagi</name>
    <dbReference type="NCBI Taxonomy" id="1325435"/>
    <lineage>
        <taxon>Bacteria</taxon>
        <taxon>Pseudomonadati</taxon>
        <taxon>Bacteroidota</taxon>
        <taxon>Flavobacteriia</taxon>
        <taxon>Flavobacteriales</taxon>
        <taxon>Flavobacteriaceae</taxon>
        <taxon>Tenacibaculum</taxon>
    </lineage>
</organism>
<dbReference type="OrthoDB" id="1438590at2"/>
<evidence type="ECO:0000313" key="2">
    <source>
        <dbReference type="EMBL" id="TDQ28887.1"/>
    </source>
</evidence>
<feature type="transmembrane region" description="Helical" evidence="1">
    <location>
        <begin position="189"/>
        <end position="207"/>
    </location>
</feature>
<keyword evidence="3" id="KW-1185">Reference proteome</keyword>
<reference evidence="2 3" key="1">
    <citation type="submission" date="2019-03" db="EMBL/GenBank/DDBJ databases">
        <title>Genomic Encyclopedia of Type Strains, Phase III (KMG-III): the genomes of soil and plant-associated and newly described type strains.</title>
        <authorList>
            <person name="Whitman W."/>
        </authorList>
    </citation>
    <scope>NUCLEOTIDE SEQUENCE [LARGE SCALE GENOMIC DNA]</scope>
    <source>
        <strain evidence="2 3">CECT 8283</strain>
    </source>
</reference>
<dbReference type="AlphaFoldDB" id="A0A4R6TF76"/>
<feature type="transmembrane region" description="Helical" evidence="1">
    <location>
        <begin position="135"/>
        <end position="153"/>
    </location>
</feature>
<sequence>MQAVERIINNESWITLVILAAIVLLSVMKLINSNKLWGYTTAFYTPGFFQKRVEDNPSFTSPFNLILFTYTAIVISLFTFLVLLPKSFEYNFYTFSVLFLCLLSYLLVRRMLDYFLINILGLTQILKYFLHTKLGYLHVVCLWLLPFVVLYQFTFKNPTFLISSFSILFIFRAFLILNNNKRIVIGKLFYFILYFCALEIAPLLILYKTTTT</sequence>
<feature type="transmembrane region" description="Helical" evidence="1">
    <location>
        <begin position="12"/>
        <end position="31"/>
    </location>
</feature>
<feature type="transmembrane region" description="Helical" evidence="1">
    <location>
        <begin position="90"/>
        <end position="108"/>
    </location>
</feature>
<dbReference type="EMBL" id="SNYH01000002">
    <property type="protein sequence ID" value="TDQ28887.1"/>
    <property type="molecule type" value="Genomic_DNA"/>
</dbReference>
<comment type="caution">
    <text evidence="2">The sequence shown here is derived from an EMBL/GenBank/DDBJ whole genome shotgun (WGS) entry which is preliminary data.</text>
</comment>
<protein>
    <submittedName>
        <fullName evidence="2">Uncharacterized protein DUF4271</fullName>
    </submittedName>
</protein>
<keyword evidence="1" id="KW-0812">Transmembrane</keyword>
<feature type="transmembrane region" description="Helical" evidence="1">
    <location>
        <begin position="114"/>
        <end position="130"/>
    </location>
</feature>
<gene>
    <name evidence="2" type="ORF">DFQ07_1268</name>
</gene>
<name>A0A4R6TF76_9FLAO</name>
<proteinExistence type="predicted"/>